<proteinExistence type="predicted"/>
<dbReference type="EMBL" id="JAUHHV010000007">
    <property type="protein sequence ID" value="KAK1416933.1"/>
    <property type="molecule type" value="Genomic_DNA"/>
</dbReference>
<accession>A0AAD8K874</accession>
<protein>
    <submittedName>
        <fullName evidence="1">Uncharacterized protein</fullName>
    </submittedName>
</protein>
<dbReference type="Proteomes" id="UP001229421">
    <property type="component" value="Unassembled WGS sequence"/>
</dbReference>
<gene>
    <name evidence="1" type="ORF">QVD17_26052</name>
</gene>
<comment type="caution">
    <text evidence="1">The sequence shown here is derived from an EMBL/GenBank/DDBJ whole genome shotgun (WGS) entry which is preliminary data.</text>
</comment>
<organism evidence="1 2">
    <name type="scientific">Tagetes erecta</name>
    <name type="common">African marigold</name>
    <dbReference type="NCBI Taxonomy" id="13708"/>
    <lineage>
        <taxon>Eukaryota</taxon>
        <taxon>Viridiplantae</taxon>
        <taxon>Streptophyta</taxon>
        <taxon>Embryophyta</taxon>
        <taxon>Tracheophyta</taxon>
        <taxon>Spermatophyta</taxon>
        <taxon>Magnoliopsida</taxon>
        <taxon>eudicotyledons</taxon>
        <taxon>Gunneridae</taxon>
        <taxon>Pentapetalae</taxon>
        <taxon>asterids</taxon>
        <taxon>campanulids</taxon>
        <taxon>Asterales</taxon>
        <taxon>Asteraceae</taxon>
        <taxon>Asteroideae</taxon>
        <taxon>Heliantheae alliance</taxon>
        <taxon>Tageteae</taxon>
        <taxon>Tagetes</taxon>
    </lineage>
</organism>
<reference evidence="1" key="1">
    <citation type="journal article" date="2023" name="bioRxiv">
        <title>Improved chromosome-level genome assembly for marigold (Tagetes erecta).</title>
        <authorList>
            <person name="Jiang F."/>
            <person name="Yuan L."/>
            <person name="Wang S."/>
            <person name="Wang H."/>
            <person name="Xu D."/>
            <person name="Wang A."/>
            <person name="Fan W."/>
        </authorList>
    </citation>
    <scope>NUCLEOTIDE SEQUENCE</scope>
    <source>
        <strain evidence="1">WSJ</strain>
        <tissue evidence="1">Leaf</tissue>
    </source>
</reference>
<name>A0AAD8K874_TARER</name>
<evidence type="ECO:0000313" key="2">
    <source>
        <dbReference type="Proteomes" id="UP001229421"/>
    </source>
</evidence>
<dbReference type="AlphaFoldDB" id="A0AAD8K874"/>
<sequence length="68" mass="8082">MLQVKKSVFRKYFTLSGVGFIRRFVVISIKQKSHAINVGLICLIINQNFPHNYLFCRSNQYNFKKKQK</sequence>
<evidence type="ECO:0000313" key="1">
    <source>
        <dbReference type="EMBL" id="KAK1416933.1"/>
    </source>
</evidence>
<keyword evidence="2" id="KW-1185">Reference proteome</keyword>